<name>A0A0J9EW36_9FIRM</name>
<accession>A0A0J9EW36</accession>
<sequence>MKQLGAAAYDEIRKWIYRNARPLDLALWQFEFEGGNRETVMEILGLYQNEDGGFANTLDPDNWSRESSPYTTMIAVSILRTCGLTDKEHPIVQGIIRFLDSGAHCSEDGWHFTVPSGDDPAQAPWAVYSEETNREQDMGLTAGLCAFVLRYGGSRSGLYARAAGYVDKILKKVKTAEDLGEMGAGGLGILLWDIAESGLSARFDCSAIAGVMPDLINSRMERNPEKWAFYTPRPSEFIWSPESVFYKGNEEIVDTELDYLIDTRNPGGVWNITWTWFRQGEKYPKEFAVSENWWMANKAIEKLRFLKAFGRM</sequence>
<dbReference type="AlphaFoldDB" id="A0A0J9EW36"/>
<protein>
    <recommendedName>
        <fullName evidence="3">Squalene cyclase C-terminal domain-containing protein</fullName>
    </recommendedName>
</protein>
<dbReference type="EMBL" id="ADLK01000019">
    <property type="protein sequence ID" value="KMW20095.1"/>
    <property type="molecule type" value="Genomic_DNA"/>
</dbReference>
<dbReference type="InterPro" id="IPR008930">
    <property type="entry name" value="Terpenoid_cyclase/PrenylTrfase"/>
</dbReference>
<dbReference type="OrthoDB" id="3286086at2"/>
<dbReference type="GeneID" id="93161951"/>
<evidence type="ECO:0000313" key="2">
    <source>
        <dbReference type="Proteomes" id="UP000037392"/>
    </source>
</evidence>
<evidence type="ECO:0000313" key="1">
    <source>
        <dbReference type="EMBL" id="KMW20095.1"/>
    </source>
</evidence>
<dbReference type="SUPFAM" id="SSF48239">
    <property type="entry name" value="Terpenoid cyclases/Protein prenyltransferases"/>
    <property type="match status" value="1"/>
</dbReference>
<dbReference type="PATRIC" id="fig|742734.4.peg.2264"/>
<dbReference type="Proteomes" id="UP000037392">
    <property type="component" value="Unassembled WGS sequence"/>
</dbReference>
<gene>
    <name evidence="1" type="ORF">HMPREF9470_02110</name>
</gene>
<proteinExistence type="predicted"/>
<dbReference type="RefSeq" id="WP_048929807.1">
    <property type="nucleotide sequence ID" value="NZ_KQ235877.1"/>
</dbReference>
<organism evidence="1 2">
    <name type="scientific">[Clostridium] citroniae WAL-19142</name>
    <dbReference type="NCBI Taxonomy" id="742734"/>
    <lineage>
        <taxon>Bacteria</taxon>
        <taxon>Bacillati</taxon>
        <taxon>Bacillota</taxon>
        <taxon>Clostridia</taxon>
        <taxon>Lachnospirales</taxon>
        <taxon>Lachnospiraceae</taxon>
        <taxon>Enterocloster</taxon>
    </lineage>
</organism>
<evidence type="ECO:0008006" key="3">
    <source>
        <dbReference type="Google" id="ProtNLM"/>
    </source>
</evidence>
<comment type="caution">
    <text evidence="1">The sequence shown here is derived from an EMBL/GenBank/DDBJ whole genome shotgun (WGS) entry which is preliminary data.</text>
</comment>
<reference evidence="1 2" key="1">
    <citation type="submission" date="2011-04" db="EMBL/GenBank/DDBJ databases">
        <title>The Genome Sequence of Clostridium citroniae WAL-19142.</title>
        <authorList>
            <consortium name="The Broad Institute Genome Sequencing Platform"/>
            <person name="Earl A."/>
            <person name="Ward D."/>
            <person name="Feldgarden M."/>
            <person name="Gevers D."/>
            <person name="Warren Y.A."/>
            <person name="Tyrrell K.L."/>
            <person name="Citron D.M."/>
            <person name="Goldstein E.J."/>
            <person name="Daigneault M."/>
            <person name="Allen-Vercoe E."/>
            <person name="Young S.K."/>
            <person name="Zeng Q."/>
            <person name="Gargeya S."/>
            <person name="Fitzgerald M."/>
            <person name="Haas B."/>
            <person name="Abouelleil A."/>
            <person name="Alvarado L."/>
            <person name="Arachchi H.M."/>
            <person name="Berlin A."/>
            <person name="Brown A."/>
            <person name="Chapman S.B."/>
            <person name="Chen Z."/>
            <person name="Dunbar C."/>
            <person name="Freedman E."/>
            <person name="Gearin G."/>
            <person name="Gellesch M."/>
            <person name="Goldberg J."/>
            <person name="Griggs A."/>
            <person name="Gujja S."/>
            <person name="Heilman E.R."/>
            <person name="Heiman D."/>
            <person name="Howarth C."/>
            <person name="Larson L."/>
            <person name="Lui A."/>
            <person name="MacDonald P.J."/>
            <person name="Mehta T."/>
            <person name="Montmayeur A."/>
            <person name="Murphy C."/>
            <person name="Neiman D."/>
            <person name="Pearson M."/>
            <person name="Priest M."/>
            <person name="Roberts A."/>
            <person name="Saif S."/>
            <person name="Shea T."/>
            <person name="Shenoy N."/>
            <person name="Sisk P."/>
            <person name="Stolte C."/>
            <person name="Sykes S."/>
            <person name="White J."/>
            <person name="Yandava C."/>
            <person name="Wortman J."/>
            <person name="Nusbaum C."/>
            <person name="Birren B."/>
        </authorList>
    </citation>
    <scope>NUCLEOTIDE SEQUENCE [LARGE SCALE GENOMIC DNA]</scope>
    <source>
        <strain evidence="1 2">WAL-19142</strain>
    </source>
</reference>